<reference evidence="3" key="1">
    <citation type="submission" date="2016-10" db="EMBL/GenBank/DDBJ databases">
        <authorList>
            <person name="Varghese N."/>
            <person name="Submissions S."/>
        </authorList>
    </citation>
    <scope>NUCLEOTIDE SEQUENCE [LARGE SCALE GENOMIC DNA]</scope>
    <source>
        <strain evidence="3">DSM 22376</strain>
    </source>
</reference>
<proteinExistence type="predicted"/>
<organism evidence="2 3">
    <name type="scientific">Flavobacterium gillisiae</name>
    <dbReference type="NCBI Taxonomy" id="150146"/>
    <lineage>
        <taxon>Bacteria</taxon>
        <taxon>Pseudomonadati</taxon>
        <taxon>Bacteroidota</taxon>
        <taxon>Flavobacteriia</taxon>
        <taxon>Flavobacteriales</taxon>
        <taxon>Flavobacteriaceae</taxon>
        <taxon>Flavobacterium</taxon>
    </lineage>
</organism>
<name>A0A1H3YSV7_9FLAO</name>
<sequence length="197" mass="22178">MKKILKFGLVLVLVLTAMNVQAAEVDFALNVKKGQGKMVTFVLDKMDNIELSIYDANKVLIYSEKVKSKESINRTYDLNSLPEGTYFLEAESELKIATYKIAVIGETATLEEAAVSVVYKPVFVNDKGLVSLSVFNFEKKAVTIKIYNEDEVELFSETTSEEYVGRFFDIKMLPNDKFTFVVSYANNTMIKTISAVE</sequence>
<dbReference type="EMBL" id="FNRD01000002">
    <property type="protein sequence ID" value="SEA14497.1"/>
    <property type="molecule type" value="Genomic_DNA"/>
</dbReference>
<accession>A0A1H3YSV7</accession>
<evidence type="ECO:0000256" key="1">
    <source>
        <dbReference type="SAM" id="SignalP"/>
    </source>
</evidence>
<evidence type="ECO:0000313" key="3">
    <source>
        <dbReference type="Proteomes" id="UP000198951"/>
    </source>
</evidence>
<keyword evidence="3" id="KW-1185">Reference proteome</keyword>
<dbReference type="Proteomes" id="UP000198951">
    <property type="component" value="Unassembled WGS sequence"/>
</dbReference>
<dbReference type="STRING" id="150146.SAMN05443667_102111"/>
<keyword evidence="1" id="KW-0732">Signal</keyword>
<gene>
    <name evidence="2" type="ORF">SAMN05443667_102111</name>
</gene>
<protein>
    <submittedName>
        <fullName evidence="2">Por secretion system C-terminal sorting domain-containing protein</fullName>
    </submittedName>
</protein>
<dbReference type="RefSeq" id="WP_143031832.1">
    <property type="nucleotide sequence ID" value="NZ_FNRD01000002.1"/>
</dbReference>
<feature type="signal peptide" evidence="1">
    <location>
        <begin position="1"/>
        <end position="22"/>
    </location>
</feature>
<feature type="chain" id="PRO_5011621923" evidence="1">
    <location>
        <begin position="23"/>
        <end position="197"/>
    </location>
</feature>
<evidence type="ECO:0000313" key="2">
    <source>
        <dbReference type="EMBL" id="SEA14497.1"/>
    </source>
</evidence>
<dbReference type="AlphaFoldDB" id="A0A1H3YSV7"/>
<dbReference type="OrthoDB" id="978867at2"/>